<dbReference type="Pfam" id="PF07707">
    <property type="entry name" value="BACK"/>
    <property type="match status" value="1"/>
</dbReference>
<dbReference type="InterPro" id="IPR011333">
    <property type="entry name" value="SKP1/BTB/POZ_sf"/>
</dbReference>
<accession>A0A7J6M4K1</accession>
<dbReference type="Gene3D" id="1.25.40.420">
    <property type="match status" value="1"/>
</dbReference>
<feature type="region of interest" description="Disordered" evidence="3">
    <location>
        <begin position="404"/>
        <end position="423"/>
    </location>
</feature>
<evidence type="ECO:0000259" key="4">
    <source>
        <dbReference type="PROSITE" id="PS50097"/>
    </source>
</evidence>
<keyword evidence="1" id="KW-0880">Kelch repeat</keyword>
<organism evidence="5 6">
    <name type="scientific">Perkinsus chesapeaki</name>
    <name type="common">Clam parasite</name>
    <name type="synonym">Perkinsus andrewsi</name>
    <dbReference type="NCBI Taxonomy" id="330153"/>
    <lineage>
        <taxon>Eukaryota</taxon>
        <taxon>Sar</taxon>
        <taxon>Alveolata</taxon>
        <taxon>Perkinsozoa</taxon>
        <taxon>Perkinsea</taxon>
        <taxon>Perkinsida</taxon>
        <taxon>Perkinsidae</taxon>
        <taxon>Perkinsus</taxon>
    </lineage>
</organism>
<feature type="domain" description="BTB" evidence="4">
    <location>
        <begin position="64"/>
        <end position="148"/>
    </location>
</feature>
<dbReference type="SUPFAM" id="SSF54695">
    <property type="entry name" value="POZ domain"/>
    <property type="match status" value="1"/>
</dbReference>
<dbReference type="OrthoDB" id="6418787at2759"/>
<dbReference type="InterPro" id="IPR011705">
    <property type="entry name" value="BACK"/>
</dbReference>
<dbReference type="SMART" id="SM00875">
    <property type="entry name" value="BACK"/>
    <property type="match status" value="1"/>
</dbReference>
<feature type="region of interest" description="Disordered" evidence="3">
    <location>
        <begin position="1"/>
        <end position="28"/>
    </location>
</feature>
<feature type="compositionally biased region" description="Pro residues" evidence="3">
    <location>
        <begin position="1"/>
        <end position="13"/>
    </location>
</feature>
<evidence type="ECO:0000256" key="1">
    <source>
        <dbReference type="ARBA" id="ARBA00022441"/>
    </source>
</evidence>
<dbReference type="Gene3D" id="3.30.710.10">
    <property type="entry name" value="Potassium Channel Kv1.1, Chain A"/>
    <property type="match status" value="1"/>
</dbReference>
<evidence type="ECO:0000256" key="3">
    <source>
        <dbReference type="SAM" id="MobiDB-lite"/>
    </source>
</evidence>
<evidence type="ECO:0000313" key="5">
    <source>
        <dbReference type="EMBL" id="KAF4666346.1"/>
    </source>
</evidence>
<gene>
    <name evidence="5" type="primary">KLHL13_1</name>
    <name evidence="5" type="ORF">FOL47_004129</name>
</gene>
<feature type="compositionally biased region" description="Basic and acidic residues" evidence="3">
    <location>
        <begin position="575"/>
        <end position="593"/>
    </location>
</feature>
<dbReference type="Proteomes" id="UP000591131">
    <property type="component" value="Unassembled WGS sequence"/>
</dbReference>
<reference evidence="5 6" key="1">
    <citation type="submission" date="2020-04" db="EMBL/GenBank/DDBJ databases">
        <title>Perkinsus chesapeaki whole genome sequence.</title>
        <authorList>
            <person name="Bogema D.R."/>
        </authorList>
    </citation>
    <scope>NUCLEOTIDE SEQUENCE [LARGE SCALE GENOMIC DNA]</scope>
    <source>
        <strain evidence="5">ATCC PRA-425</strain>
    </source>
</reference>
<dbReference type="InterPro" id="IPR000210">
    <property type="entry name" value="BTB/POZ_dom"/>
</dbReference>
<proteinExistence type="predicted"/>
<name>A0A7J6M4K1_PERCH</name>
<comment type="caution">
    <text evidence="5">The sequence shown here is derived from an EMBL/GenBank/DDBJ whole genome shotgun (WGS) entry which is preliminary data.</text>
</comment>
<dbReference type="Pfam" id="PF00651">
    <property type="entry name" value="BTB"/>
    <property type="match status" value="1"/>
</dbReference>
<sequence length="626" mass="69681">MAALPPAPPPPPSRSIRTQEDNPNAAAASTGAISATMPFKHELQCSTATVCEYVLDLFNKKKYADIVLIPNSTDQGGEFDTCERIYANRAILASWSPVFEHMLFPCVQAMENGANTLEGLPVIHLHCGYSTMHQAISYVYGHKVDLGLKDLWPLHCFLSTYQLKNEFGETVQRILEEAISVETCCELLNCVVELDGGGTGGDHYPLRKARRLILMEFNEVAKTEGYASLHWEILKDILASDDLTCAEEQVFHNAMRWVEADEARVAAHLEDILRLIRLPLMDSKVVAALDSHPVASRSQDLPKLQLAALKYHLNPAGAAAVGCRLRRAGESRTPTLNIYVQPADEEDEESDILVDDPLSRMVDELMDLDMISDYATGQELANILREGGQDLDKVTDELVRSRVEKPVTQKGKSSNAHGSAYHPSFKREVSDENDAVDTVVDLLTGLGFVDSREDALKLLDRLLLSTDDLNRVAEHIKRWAEDEECVDKAVSEDDEEVVKSAEKLEGDTAGKRLAKLLNDYGFVENQKSADELVDALEACNQDMDKVLYHFVHRSSKPVNRKPLPSPKEQQVQEDAAAKRGVDEEVKEYEAKERKSGRKVQPSEARWGWACPKHPCDPKADNVDILD</sequence>
<keyword evidence="2" id="KW-0677">Repeat</keyword>
<feature type="region of interest" description="Disordered" evidence="3">
    <location>
        <begin position="556"/>
        <end position="626"/>
    </location>
</feature>
<dbReference type="PANTHER" id="PTHR24412">
    <property type="entry name" value="KELCH PROTEIN"/>
    <property type="match status" value="1"/>
</dbReference>
<protein>
    <submittedName>
        <fullName evidence="5">Kelch-like</fullName>
    </submittedName>
</protein>
<dbReference type="PANTHER" id="PTHR24412:SF489">
    <property type="entry name" value="RING FINGER DOMAIN AND KELCH REPEAT-CONTAINING PROTEIN DDB_G0271372"/>
    <property type="match status" value="1"/>
</dbReference>
<evidence type="ECO:0000256" key="2">
    <source>
        <dbReference type="ARBA" id="ARBA00022737"/>
    </source>
</evidence>
<feature type="compositionally biased region" description="Basic and acidic residues" evidence="3">
    <location>
        <begin position="613"/>
        <end position="626"/>
    </location>
</feature>
<dbReference type="EMBL" id="JAAPAO010000237">
    <property type="protein sequence ID" value="KAF4666346.1"/>
    <property type="molecule type" value="Genomic_DNA"/>
</dbReference>
<evidence type="ECO:0000313" key="6">
    <source>
        <dbReference type="Proteomes" id="UP000591131"/>
    </source>
</evidence>
<dbReference type="PROSITE" id="PS50097">
    <property type="entry name" value="BTB"/>
    <property type="match status" value="1"/>
</dbReference>
<dbReference type="AlphaFoldDB" id="A0A7J6M4K1"/>
<keyword evidence="6" id="KW-1185">Reference proteome</keyword>